<dbReference type="Pfam" id="PF05990">
    <property type="entry name" value="DUF900"/>
    <property type="match status" value="1"/>
</dbReference>
<protein>
    <submittedName>
        <fullName evidence="2">DUF726 domain-containing protein</fullName>
    </submittedName>
</protein>
<dbReference type="GeneID" id="71929709"/>
<gene>
    <name evidence="2" type="ORF">MW046_16640</name>
</gene>
<dbReference type="KEGG" id="haad:MW046_16640"/>
<feature type="compositionally biased region" description="Polar residues" evidence="1">
    <location>
        <begin position="10"/>
        <end position="38"/>
    </location>
</feature>
<dbReference type="AlphaFoldDB" id="A0A8U0A676"/>
<dbReference type="InterPro" id="IPR029058">
    <property type="entry name" value="AB_hydrolase_fold"/>
</dbReference>
<keyword evidence="3" id="KW-1185">Reference proteome</keyword>
<dbReference type="InterPro" id="IPR010297">
    <property type="entry name" value="DUF900_hydrolase"/>
</dbReference>
<feature type="region of interest" description="Disordered" evidence="1">
    <location>
        <begin position="1"/>
        <end position="39"/>
    </location>
</feature>
<name>A0A8U0A676_9EURY</name>
<geneLocation type="plasmid" evidence="2 3">
    <name>unnamed2</name>
</geneLocation>
<dbReference type="SUPFAM" id="SSF53474">
    <property type="entry name" value="alpha/beta-Hydrolases"/>
    <property type="match status" value="1"/>
</dbReference>
<dbReference type="EMBL" id="CP096021">
    <property type="protein sequence ID" value="UPM44665.1"/>
    <property type="molecule type" value="Genomic_DNA"/>
</dbReference>
<dbReference type="RefSeq" id="WP_247995319.1">
    <property type="nucleotide sequence ID" value="NZ_CP096021.1"/>
</dbReference>
<reference evidence="2" key="1">
    <citation type="submission" date="2022-04" db="EMBL/GenBank/DDBJ databases">
        <title>Halocatena sp. nov., isolated from a salt lake.</title>
        <authorList>
            <person name="Cui H.-L."/>
        </authorList>
    </citation>
    <scope>NUCLEOTIDE SEQUENCE</scope>
    <source>
        <strain evidence="2">AD-1</strain>
        <plasmid evidence="2">unnamed2</plasmid>
    </source>
</reference>
<proteinExistence type="predicted"/>
<dbReference type="InterPro" id="IPR006311">
    <property type="entry name" value="TAT_signal"/>
</dbReference>
<evidence type="ECO:0000313" key="2">
    <source>
        <dbReference type="EMBL" id="UPM44665.1"/>
    </source>
</evidence>
<accession>A0A8U0A676</accession>
<dbReference type="PROSITE" id="PS51318">
    <property type="entry name" value="TAT"/>
    <property type="match status" value="1"/>
</dbReference>
<keyword evidence="2" id="KW-0614">Plasmid</keyword>
<organism evidence="2 3">
    <name type="scientific">Halocatena salina</name>
    <dbReference type="NCBI Taxonomy" id="2934340"/>
    <lineage>
        <taxon>Archaea</taxon>
        <taxon>Methanobacteriati</taxon>
        <taxon>Methanobacteriota</taxon>
        <taxon>Stenosarchaea group</taxon>
        <taxon>Halobacteria</taxon>
        <taxon>Halobacteriales</taxon>
        <taxon>Natronomonadaceae</taxon>
        <taxon>Halocatena</taxon>
    </lineage>
</organism>
<evidence type="ECO:0000256" key="1">
    <source>
        <dbReference type="SAM" id="MobiDB-lite"/>
    </source>
</evidence>
<dbReference type="Proteomes" id="UP000831768">
    <property type="component" value="Plasmid unnamed2"/>
</dbReference>
<dbReference type="Gene3D" id="3.40.50.1820">
    <property type="entry name" value="alpha/beta hydrolase"/>
    <property type="match status" value="1"/>
</dbReference>
<evidence type="ECO:0000313" key="3">
    <source>
        <dbReference type="Proteomes" id="UP000831768"/>
    </source>
</evidence>
<sequence>MMQDDPADVTDSTVLSDESANSDSIAEPSPSTGQSLSRRTLLKGTASAAVGMTGLATISGTAAAGNWGECHHNPPRAPSWFGYLSPWEQSEHNLPNANNGLSIYIHGFLGTRQGAVDTGHEVWRKIRDEGYPHHACFSFVWPAGNGFTDWGSAKDNSYMAGRWLGDFINGRGWTDEDGKNINIICHSLGARVALECIKTLHEKYQKSIDTIHFLGGAVDVGEVSFEYNTALEHGCGWTHNWYSESDPVLRKYYVTWERTQPIGLRAHTGNIEMTSYPTGMKQHCQYMDYEYGVINDVARVVGNG</sequence>